<evidence type="ECO:0000256" key="9">
    <source>
        <dbReference type="ARBA" id="ARBA00022960"/>
    </source>
</evidence>
<protein>
    <recommendedName>
        <fullName evidence="3 14">UDP-N-acetylmuramate--L-alanine ligase</fullName>
        <ecNumber evidence="3 14">6.3.2.8</ecNumber>
    </recommendedName>
    <alternativeName>
        <fullName evidence="14">UDP-N-acetylmuramoyl-L-alanine synthetase</fullName>
    </alternativeName>
</protein>
<accession>A0ABS5PQ10</accession>
<keyword evidence="5 14" id="KW-0436">Ligase</keyword>
<dbReference type="NCBIfam" id="TIGR01082">
    <property type="entry name" value="murC"/>
    <property type="match status" value="1"/>
</dbReference>
<dbReference type="InterPro" id="IPR036565">
    <property type="entry name" value="Mur-like_cat_sf"/>
</dbReference>
<dbReference type="GO" id="GO:0008763">
    <property type="term" value="F:UDP-N-acetylmuramate-L-alanine ligase activity"/>
    <property type="evidence" value="ECO:0007669"/>
    <property type="project" value="UniProtKB-EC"/>
</dbReference>
<dbReference type="Pfam" id="PF02875">
    <property type="entry name" value="Mur_ligase_C"/>
    <property type="match status" value="1"/>
</dbReference>
<dbReference type="SUPFAM" id="SSF51984">
    <property type="entry name" value="MurCD N-terminal domain"/>
    <property type="match status" value="1"/>
</dbReference>
<dbReference type="HAMAP" id="MF_00046">
    <property type="entry name" value="MurC"/>
    <property type="match status" value="1"/>
</dbReference>
<dbReference type="Pfam" id="PF08245">
    <property type="entry name" value="Mur_ligase_M"/>
    <property type="match status" value="1"/>
</dbReference>
<evidence type="ECO:0000256" key="13">
    <source>
        <dbReference type="ARBA" id="ARBA00047833"/>
    </source>
</evidence>
<feature type="binding site" evidence="14">
    <location>
        <begin position="115"/>
        <end position="121"/>
    </location>
    <ligand>
        <name>ATP</name>
        <dbReference type="ChEBI" id="CHEBI:30616"/>
    </ligand>
</feature>
<feature type="domain" description="Mur ligase C-terminal" evidence="16">
    <location>
        <begin position="315"/>
        <end position="445"/>
    </location>
</feature>
<comment type="similarity">
    <text evidence="14">Belongs to the MurCDEF family.</text>
</comment>
<dbReference type="InterPro" id="IPR050061">
    <property type="entry name" value="MurCDEF_pg_biosynth"/>
</dbReference>
<evidence type="ECO:0000256" key="8">
    <source>
        <dbReference type="ARBA" id="ARBA00022840"/>
    </source>
</evidence>
<evidence type="ECO:0000313" key="19">
    <source>
        <dbReference type="Proteomes" id="UP000746471"/>
    </source>
</evidence>
<evidence type="ECO:0000256" key="10">
    <source>
        <dbReference type="ARBA" id="ARBA00022984"/>
    </source>
</evidence>
<dbReference type="PANTHER" id="PTHR43445">
    <property type="entry name" value="UDP-N-ACETYLMURAMATE--L-ALANINE LIGASE-RELATED"/>
    <property type="match status" value="1"/>
</dbReference>
<dbReference type="SUPFAM" id="SSF53244">
    <property type="entry name" value="MurD-like peptide ligases, peptide-binding domain"/>
    <property type="match status" value="1"/>
</dbReference>
<name>A0ABS5PQ10_9FIRM</name>
<comment type="caution">
    <text evidence="18">The sequence shown here is derived from an EMBL/GenBank/DDBJ whole genome shotgun (WGS) entry which is preliminary data.</text>
</comment>
<evidence type="ECO:0000256" key="6">
    <source>
        <dbReference type="ARBA" id="ARBA00022618"/>
    </source>
</evidence>
<dbReference type="RefSeq" id="WP_213237119.1">
    <property type="nucleotide sequence ID" value="NZ_JAHBCL010000018.1"/>
</dbReference>
<proteinExistence type="inferred from homology"/>
<dbReference type="Gene3D" id="3.40.1190.10">
    <property type="entry name" value="Mur-like, catalytic domain"/>
    <property type="match status" value="1"/>
</dbReference>
<dbReference type="SUPFAM" id="SSF53623">
    <property type="entry name" value="MurD-like peptide ligases, catalytic domain"/>
    <property type="match status" value="1"/>
</dbReference>
<dbReference type="InterPro" id="IPR036615">
    <property type="entry name" value="Mur_ligase_C_dom_sf"/>
</dbReference>
<evidence type="ECO:0000259" key="16">
    <source>
        <dbReference type="Pfam" id="PF02875"/>
    </source>
</evidence>
<keyword evidence="10 14" id="KW-0573">Peptidoglycan synthesis</keyword>
<dbReference type="InterPro" id="IPR000713">
    <property type="entry name" value="Mur_ligase_N"/>
</dbReference>
<evidence type="ECO:0000256" key="12">
    <source>
        <dbReference type="ARBA" id="ARBA00023316"/>
    </source>
</evidence>
<evidence type="ECO:0000256" key="7">
    <source>
        <dbReference type="ARBA" id="ARBA00022741"/>
    </source>
</evidence>
<comment type="pathway">
    <text evidence="2 14">Cell wall biogenesis; peptidoglycan biosynthesis.</text>
</comment>
<evidence type="ECO:0000256" key="1">
    <source>
        <dbReference type="ARBA" id="ARBA00004496"/>
    </source>
</evidence>
<evidence type="ECO:0000256" key="3">
    <source>
        <dbReference type="ARBA" id="ARBA00012211"/>
    </source>
</evidence>
<keyword evidence="4 14" id="KW-0963">Cytoplasm</keyword>
<evidence type="ECO:0000256" key="5">
    <source>
        <dbReference type="ARBA" id="ARBA00022598"/>
    </source>
</evidence>
<comment type="function">
    <text evidence="14">Cell wall formation.</text>
</comment>
<gene>
    <name evidence="14 18" type="primary">murC</name>
    <name evidence="18" type="ORF">KHM83_11265</name>
</gene>
<keyword evidence="9 14" id="KW-0133">Cell shape</keyword>
<reference evidence="18 19" key="1">
    <citation type="submission" date="2021-05" db="EMBL/GenBank/DDBJ databases">
        <title>Fusibacter ferrireducens sp. nov., an anaerobic, sulfur- and Fe-reducing bacterium isolated from the mangrove sediment.</title>
        <authorList>
            <person name="Qiu D."/>
        </authorList>
    </citation>
    <scope>NUCLEOTIDE SEQUENCE [LARGE SCALE GENOMIC DNA]</scope>
    <source>
        <strain evidence="18 19">DSM 12116</strain>
    </source>
</reference>
<keyword evidence="12 14" id="KW-0961">Cell wall biogenesis/degradation</keyword>
<dbReference type="PANTHER" id="PTHR43445:SF3">
    <property type="entry name" value="UDP-N-ACETYLMURAMATE--L-ALANINE LIGASE"/>
    <property type="match status" value="1"/>
</dbReference>
<dbReference type="Gene3D" id="3.90.190.20">
    <property type="entry name" value="Mur ligase, C-terminal domain"/>
    <property type="match status" value="1"/>
</dbReference>
<dbReference type="EMBL" id="JAHBCL010000018">
    <property type="protein sequence ID" value="MBS7527260.1"/>
    <property type="molecule type" value="Genomic_DNA"/>
</dbReference>
<keyword evidence="11 14" id="KW-0131">Cell cycle</keyword>
<keyword evidence="6 14" id="KW-0132">Cell division</keyword>
<evidence type="ECO:0000256" key="14">
    <source>
        <dbReference type="HAMAP-Rule" id="MF_00046"/>
    </source>
</evidence>
<keyword evidence="7 14" id="KW-0547">Nucleotide-binding</keyword>
<dbReference type="Pfam" id="PF01225">
    <property type="entry name" value="Mur_ligase"/>
    <property type="match status" value="1"/>
</dbReference>
<comment type="catalytic activity">
    <reaction evidence="13 14">
        <text>UDP-N-acetyl-alpha-D-muramate + L-alanine + ATP = UDP-N-acetyl-alpha-D-muramoyl-L-alanine + ADP + phosphate + H(+)</text>
        <dbReference type="Rhea" id="RHEA:23372"/>
        <dbReference type="ChEBI" id="CHEBI:15378"/>
        <dbReference type="ChEBI" id="CHEBI:30616"/>
        <dbReference type="ChEBI" id="CHEBI:43474"/>
        <dbReference type="ChEBI" id="CHEBI:57972"/>
        <dbReference type="ChEBI" id="CHEBI:70757"/>
        <dbReference type="ChEBI" id="CHEBI:83898"/>
        <dbReference type="ChEBI" id="CHEBI:456216"/>
        <dbReference type="EC" id="6.3.2.8"/>
    </reaction>
</comment>
<sequence length="461" mass="50462">MIDINAITNVHFIGIGGVSNSAIAEILNHNGYHVSGSDLNTSTLTKRLADKGIVIYRGHAEENVQGAELVVYTAAVSDDNPELQYAMTNNIPCLSRAEMLGQLMLGYEKTIAISGTHGKTTTTSMLTRIFNDPTYDPTSLIGGDFADIGSNVRIGKGEIFITEACEYKESFLSFYPSIGIVLNVDEDHLDYYRDLDHIASAFVKFAGNIREDGLLVINGDDFNARKVRAAYTGKCLTYGITLACDFTAKNIIYNNYGYPTFDIYNGDTFITKISLSIPGQHNIYNALAAFTAATQLTSDIEAIVTRLASFRNANRRFEHIGEAEGVLLVDDYAHHPMEIKATLDAAARMASVKRIRVAFQPHTYSRTKELLHAFSGAFTNADEVIVTDIYAAREKDPGDIHARDLVKALQAEGVNALYLETFEAIEAHFLKTAVAGDLIMSVGAGDIYKVTHTLAHQWGAS</sequence>
<dbReference type="InterPro" id="IPR013221">
    <property type="entry name" value="Mur_ligase_cen"/>
</dbReference>
<dbReference type="Gene3D" id="3.40.50.720">
    <property type="entry name" value="NAD(P)-binding Rossmann-like Domain"/>
    <property type="match status" value="1"/>
</dbReference>
<keyword evidence="19" id="KW-1185">Reference proteome</keyword>
<dbReference type="InterPro" id="IPR004101">
    <property type="entry name" value="Mur_ligase_C"/>
</dbReference>
<evidence type="ECO:0000256" key="11">
    <source>
        <dbReference type="ARBA" id="ARBA00023306"/>
    </source>
</evidence>
<feature type="domain" description="Mur ligase N-terminal catalytic" evidence="15">
    <location>
        <begin position="10"/>
        <end position="107"/>
    </location>
</feature>
<evidence type="ECO:0000256" key="4">
    <source>
        <dbReference type="ARBA" id="ARBA00022490"/>
    </source>
</evidence>
<comment type="subcellular location">
    <subcellularLocation>
        <location evidence="1 14">Cytoplasm</location>
    </subcellularLocation>
</comment>
<dbReference type="InterPro" id="IPR005758">
    <property type="entry name" value="UDP-N-AcMur_Ala_ligase_MurC"/>
</dbReference>
<organism evidence="18 19">
    <name type="scientific">Fusibacter paucivorans</name>
    <dbReference type="NCBI Taxonomy" id="76009"/>
    <lineage>
        <taxon>Bacteria</taxon>
        <taxon>Bacillati</taxon>
        <taxon>Bacillota</taxon>
        <taxon>Clostridia</taxon>
        <taxon>Eubacteriales</taxon>
        <taxon>Eubacteriales Family XII. Incertae Sedis</taxon>
        <taxon>Fusibacter</taxon>
    </lineage>
</organism>
<evidence type="ECO:0000259" key="15">
    <source>
        <dbReference type="Pfam" id="PF01225"/>
    </source>
</evidence>
<evidence type="ECO:0000259" key="17">
    <source>
        <dbReference type="Pfam" id="PF08245"/>
    </source>
</evidence>
<evidence type="ECO:0000313" key="18">
    <source>
        <dbReference type="EMBL" id="MBS7527260.1"/>
    </source>
</evidence>
<dbReference type="EC" id="6.3.2.8" evidence="3 14"/>
<keyword evidence="8 14" id="KW-0067">ATP-binding</keyword>
<feature type="domain" description="Mur ligase central" evidence="17">
    <location>
        <begin position="113"/>
        <end position="293"/>
    </location>
</feature>
<dbReference type="Proteomes" id="UP000746471">
    <property type="component" value="Unassembled WGS sequence"/>
</dbReference>
<evidence type="ECO:0000256" key="2">
    <source>
        <dbReference type="ARBA" id="ARBA00004752"/>
    </source>
</evidence>